<dbReference type="SUPFAM" id="SSF55729">
    <property type="entry name" value="Acyl-CoA N-acyltransferases (Nat)"/>
    <property type="match status" value="1"/>
</dbReference>
<reference evidence="2 3" key="1">
    <citation type="submission" date="2020-12" db="EMBL/GenBank/DDBJ databases">
        <title>Oil enriched cultivation method for isolating marine PHA-producing bacteria.</title>
        <authorList>
            <person name="Zheng W."/>
            <person name="Yu S."/>
            <person name="Huang Y."/>
        </authorList>
    </citation>
    <scope>NUCLEOTIDE SEQUENCE [LARGE SCALE GENOMIC DNA]</scope>
    <source>
        <strain evidence="2 3">SN0-2</strain>
    </source>
</reference>
<dbReference type="RefSeq" id="WP_207001952.1">
    <property type="nucleotide sequence ID" value="NZ_JAEKJR010000002.1"/>
</dbReference>
<dbReference type="EMBL" id="JAEKJR010000002">
    <property type="protein sequence ID" value="MBN8431327.1"/>
    <property type="molecule type" value="Genomic_DNA"/>
</dbReference>
<gene>
    <name evidence="2" type="ORF">JF535_10745</name>
</gene>
<evidence type="ECO:0000259" key="1">
    <source>
        <dbReference type="PROSITE" id="PS51186"/>
    </source>
</evidence>
<comment type="caution">
    <text evidence="2">The sequence shown here is derived from an EMBL/GenBank/DDBJ whole genome shotgun (WGS) entry which is preliminary data.</text>
</comment>
<protein>
    <submittedName>
        <fullName evidence="2">GNAT family N-acetyltransferase</fullName>
    </submittedName>
</protein>
<evidence type="ECO:0000313" key="2">
    <source>
        <dbReference type="EMBL" id="MBN8431327.1"/>
    </source>
</evidence>
<dbReference type="Pfam" id="PF13673">
    <property type="entry name" value="Acetyltransf_10"/>
    <property type="match status" value="1"/>
</dbReference>
<keyword evidence="3" id="KW-1185">Reference proteome</keyword>
<feature type="domain" description="N-acetyltransferase" evidence="1">
    <location>
        <begin position="17"/>
        <end position="163"/>
    </location>
</feature>
<dbReference type="Proteomes" id="UP000664293">
    <property type="component" value="Unassembled WGS sequence"/>
</dbReference>
<dbReference type="Gene3D" id="3.40.630.30">
    <property type="match status" value="1"/>
</dbReference>
<dbReference type="InterPro" id="IPR016181">
    <property type="entry name" value="Acyl_CoA_acyltransferase"/>
</dbReference>
<dbReference type="PROSITE" id="PS51186">
    <property type="entry name" value="GNAT"/>
    <property type="match status" value="1"/>
</dbReference>
<dbReference type="CDD" id="cd04301">
    <property type="entry name" value="NAT_SF"/>
    <property type="match status" value="1"/>
</dbReference>
<organism evidence="2 3">
    <name type="scientific">Microbulbifer salipaludis</name>
    <dbReference type="NCBI Taxonomy" id="187980"/>
    <lineage>
        <taxon>Bacteria</taxon>
        <taxon>Pseudomonadati</taxon>
        <taxon>Pseudomonadota</taxon>
        <taxon>Gammaproteobacteria</taxon>
        <taxon>Cellvibrionales</taxon>
        <taxon>Microbulbiferaceae</taxon>
        <taxon>Microbulbifer</taxon>
    </lineage>
</organism>
<name>A0ABS3E7U8_9GAMM</name>
<sequence>MPKTQPQPTPEHYYRWSSFDELTTRELYDILRARQEVFAVEQACVYQDADGKDQNAWHLTGWSGASDNPTLVAYLRVVAPGAKYAEPSIGRVLTCQSVRGTGIGRELMRLGIEHTQRECPGAPIRISAQLYLKRFYSALGFTQTSEIYDEDGIPHIEMLYTPSD</sequence>
<evidence type="ECO:0000313" key="3">
    <source>
        <dbReference type="Proteomes" id="UP000664293"/>
    </source>
</evidence>
<proteinExistence type="predicted"/>
<dbReference type="InterPro" id="IPR000182">
    <property type="entry name" value="GNAT_dom"/>
</dbReference>
<accession>A0ABS3E7U8</accession>